<dbReference type="AlphaFoldDB" id="A0A1M5ZKE5"/>
<evidence type="ECO:0000313" key="2">
    <source>
        <dbReference type="Proteomes" id="UP000183995"/>
    </source>
</evidence>
<dbReference type="STRING" id="1123282.SAMN02745823_03831"/>
<sequence length="107" mass="12433">MKDLLLEVQASIFMEYERAKEKFGPTNNSPHESYAVILEEFEEAAADAADFQIKLDRFWSQVKRNISVDVRNSMLREMRECAEHAAAEWIQVAAMCYKATVKKEEQK</sequence>
<dbReference type="RefSeq" id="WP_073083266.1">
    <property type="nucleotide sequence ID" value="NZ_FQXV01000024.1"/>
</dbReference>
<accession>A0A1M5ZKE5</accession>
<name>A0A1M5ZKE5_9FIRM</name>
<dbReference type="OrthoDB" id="2088360at2"/>
<proteinExistence type="predicted"/>
<dbReference type="Proteomes" id="UP000183995">
    <property type="component" value="Unassembled WGS sequence"/>
</dbReference>
<protein>
    <submittedName>
        <fullName evidence="1">Uncharacterized protein</fullName>
    </submittedName>
</protein>
<evidence type="ECO:0000313" key="1">
    <source>
        <dbReference type="EMBL" id="SHI24403.1"/>
    </source>
</evidence>
<gene>
    <name evidence="1" type="ORF">SAMN02745823_03831</name>
</gene>
<dbReference type="EMBL" id="FQXV01000024">
    <property type="protein sequence ID" value="SHI24403.1"/>
    <property type="molecule type" value="Genomic_DNA"/>
</dbReference>
<organism evidence="1 2">
    <name type="scientific">Sporobacter termitidis DSM 10068</name>
    <dbReference type="NCBI Taxonomy" id="1123282"/>
    <lineage>
        <taxon>Bacteria</taxon>
        <taxon>Bacillati</taxon>
        <taxon>Bacillota</taxon>
        <taxon>Clostridia</taxon>
        <taxon>Eubacteriales</taxon>
        <taxon>Oscillospiraceae</taxon>
        <taxon>Sporobacter</taxon>
    </lineage>
</organism>
<reference evidence="1 2" key="1">
    <citation type="submission" date="2016-11" db="EMBL/GenBank/DDBJ databases">
        <authorList>
            <person name="Jaros S."/>
            <person name="Januszkiewicz K."/>
            <person name="Wedrychowicz H."/>
        </authorList>
    </citation>
    <scope>NUCLEOTIDE SEQUENCE [LARGE SCALE GENOMIC DNA]</scope>
    <source>
        <strain evidence="1 2">DSM 10068</strain>
    </source>
</reference>
<keyword evidence="2" id="KW-1185">Reference proteome</keyword>